<keyword evidence="2" id="KW-1003">Cell membrane</keyword>
<evidence type="ECO:0000313" key="15">
    <source>
        <dbReference type="EMBL" id="QCT06656.1"/>
    </source>
</evidence>
<dbReference type="SMART" id="SM00155">
    <property type="entry name" value="PLDc"/>
    <property type="match status" value="2"/>
</dbReference>
<keyword evidence="16" id="KW-1185">Reference proteome</keyword>
<evidence type="ECO:0000256" key="9">
    <source>
        <dbReference type="ARBA" id="ARBA00023136"/>
    </source>
</evidence>
<keyword evidence="4" id="KW-0808">Transferase</keyword>
<name>A0A4P8XUD8_9FIRM</name>
<evidence type="ECO:0000256" key="10">
    <source>
        <dbReference type="ARBA" id="ARBA00023209"/>
    </source>
</evidence>
<dbReference type="GO" id="GO:0008808">
    <property type="term" value="F:cardiolipin synthase activity"/>
    <property type="evidence" value="ECO:0007669"/>
    <property type="project" value="UniProtKB-UniRule"/>
</dbReference>
<keyword evidence="8" id="KW-0443">Lipid metabolism</keyword>
<dbReference type="PROSITE" id="PS50035">
    <property type="entry name" value="PLD"/>
    <property type="match status" value="2"/>
</dbReference>
<dbReference type="CDD" id="cd09160">
    <property type="entry name" value="PLDc_SMU_988_like_2"/>
    <property type="match status" value="1"/>
</dbReference>
<dbReference type="AlphaFoldDB" id="A0A4P8XUD8"/>
<feature type="transmembrane region" description="Helical" evidence="13">
    <location>
        <begin position="67"/>
        <end position="85"/>
    </location>
</feature>
<evidence type="ECO:0000313" key="16">
    <source>
        <dbReference type="Proteomes" id="UP000301475"/>
    </source>
</evidence>
<proteinExistence type="predicted"/>
<dbReference type="PANTHER" id="PTHR21248:SF22">
    <property type="entry name" value="PHOSPHOLIPASE D"/>
    <property type="match status" value="1"/>
</dbReference>
<dbReference type="Proteomes" id="UP000301475">
    <property type="component" value="Chromosome"/>
</dbReference>
<dbReference type="InterPro" id="IPR027379">
    <property type="entry name" value="CLS_N"/>
</dbReference>
<feature type="domain" description="PLD phosphodiesterase" evidence="14">
    <location>
        <begin position="425"/>
        <end position="452"/>
    </location>
</feature>
<evidence type="ECO:0000256" key="13">
    <source>
        <dbReference type="SAM" id="Phobius"/>
    </source>
</evidence>
<dbReference type="RefSeq" id="WP_138156709.1">
    <property type="nucleotide sequence ID" value="NZ_CP039381.1"/>
</dbReference>
<sequence length="512" mass="59517">MKFLNKIFSRVFIIGFIIFIQALFLLFLMFEFQLAFRIVRVFFILITISQIVSIINSNKNTAYKMAWIIPMVALPTFGGMVYFVAGGKRPGRFLRKRMDKSESHSQKFKPDCSVTLYEIEKQDLCMKNIFGYIDRMGYPVYKKSDVCYYPLGEYNFPVMLEELRNAKHYIFLEYFIIADGYMWNSILDVLKDKASRGLDVRLIYDDVGCISLLPNNYPKILESYGIKCIKFNPFRPVLSSVANNRDHRKIMVIDGHTGFTGGINLADEYINRIERFGHWKDDGIMLKGDAVWNLTEMFLSTWNALRRTEWDFSPYFPDKYIDEISVMPQGDGYICPYGDTPLDDEPTSENVYLSIINKAQRYIYITTPYLIISAEMTRALTLAAKRGVDVRIITPGIPDKKTVFQATRSYYPALIRNGVKIYEYSKGFVHCKNVVVDDEIATVGTVNFDFRSLYLHFENGCLFYKSSIISQVKEDFLDTQQYGNQIVLEENLNVGFFRRIYYAVLRLFSPLM</sequence>
<dbReference type="OrthoDB" id="9762009at2"/>
<keyword evidence="11" id="KW-1208">Phospholipid metabolism</keyword>
<comment type="subcellular location">
    <subcellularLocation>
        <location evidence="1">Cell membrane</location>
        <topology evidence="1">Multi-pass membrane protein</topology>
    </subcellularLocation>
</comment>
<dbReference type="Pfam" id="PF13396">
    <property type="entry name" value="PLDc_N"/>
    <property type="match status" value="1"/>
</dbReference>
<dbReference type="EC" id="2.7.8.-" evidence="12"/>
<dbReference type="EMBL" id="CP039381">
    <property type="protein sequence ID" value="QCT06656.1"/>
    <property type="molecule type" value="Genomic_DNA"/>
</dbReference>
<dbReference type="Gene3D" id="3.30.870.10">
    <property type="entry name" value="Endonuclease Chain A"/>
    <property type="match status" value="2"/>
</dbReference>
<dbReference type="SUPFAM" id="SSF56024">
    <property type="entry name" value="Phospholipase D/nuclease"/>
    <property type="match status" value="2"/>
</dbReference>
<feature type="transmembrane region" description="Helical" evidence="13">
    <location>
        <begin position="7"/>
        <end position="28"/>
    </location>
</feature>
<evidence type="ECO:0000256" key="11">
    <source>
        <dbReference type="ARBA" id="ARBA00023264"/>
    </source>
</evidence>
<keyword evidence="3" id="KW-0444">Lipid biosynthesis</keyword>
<keyword evidence="10" id="KW-0594">Phospholipid biosynthesis</keyword>
<organism evidence="15 16">
    <name type="scientific">Ruminococcus bovis</name>
    <dbReference type="NCBI Taxonomy" id="2564099"/>
    <lineage>
        <taxon>Bacteria</taxon>
        <taxon>Bacillati</taxon>
        <taxon>Bacillota</taxon>
        <taxon>Clostridia</taxon>
        <taxon>Eubacteriales</taxon>
        <taxon>Oscillospiraceae</taxon>
        <taxon>Ruminococcus</taxon>
    </lineage>
</organism>
<evidence type="ECO:0000256" key="3">
    <source>
        <dbReference type="ARBA" id="ARBA00022516"/>
    </source>
</evidence>
<evidence type="ECO:0000259" key="14">
    <source>
        <dbReference type="PROSITE" id="PS50035"/>
    </source>
</evidence>
<evidence type="ECO:0000256" key="1">
    <source>
        <dbReference type="ARBA" id="ARBA00004651"/>
    </source>
</evidence>
<keyword evidence="9 13" id="KW-0472">Membrane</keyword>
<evidence type="ECO:0000256" key="8">
    <source>
        <dbReference type="ARBA" id="ARBA00023098"/>
    </source>
</evidence>
<dbReference type="PANTHER" id="PTHR21248">
    <property type="entry name" value="CARDIOLIPIN SYNTHASE"/>
    <property type="match status" value="1"/>
</dbReference>
<protein>
    <recommendedName>
        <fullName evidence="12">Cardiolipin synthase</fullName>
        <ecNumber evidence="12">2.7.8.-</ecNumber>
    </recommendedName>
</protein>
<dbReference type="InterPro" id="IPR001736">
    <property type="entry name" value="PLipase_D/transphosphatidylase"/>
</dbReference>
<dbReference type="CDD" id="cd09154">
    <property type="entry name" value="PLDc_SMU_988_like_1"/>
    <property type="match status" value="1"/>
</dbReference>
<dbReference type="Pfam" id="PF13091">
    <property type="entry name" value="PLDc_2"/>
    <property type="match status" value="2"/>
</dbReference>
<keyword evidence="6" id="KW-0677">Repeat</keyword>
<dbReference type="InterPro" id="IPR025202">
    <property type="entry name" value="PLD-like_dom"/>
</dbReference>
<feature type="transmembrane region" description="Helical" evidence="13">
    <location>
        <begin position="34"/>
        <end position="55"/>
    </location>
</feature>
<dbReference type="KEGG" id="ruj:E5Z56_04430"/>
<reference evidence="15 16" key="1">
    <citation type="submission" date="2019-04" db="EMBL/GenBank/DDBJ databases">
        <authorList>
            <person name="Embree M."/>
            <person name="Gaffney J.R."/>
        </authorList>
    </citation>
    <scope>NUCLEOTIDE SEQUENCE [LARGE SCALE GENOMIC DNA]</scope>
    <source>
        <strain evidence="15 16">JE7A12</strain>
    </source>
</reference>
<dbReference type="NCBIfam" id="TIGR04265">
    <property type="entry name" value="bac_cardiolipin"/>
    <property type="match status" value="1"/>
</dbReference>
<dbReference type="GO" id="GO:0032049">
    <property type="term" value="P:cardiolipin biosynthetic process"/>
    <property type="evidence" value="ECO:0007669"/>
    <property type="project" value="UniProtKB-UniRule"/>
</dbReference>
<evidence type="ECO:0000256" key="4">
    <source>
        <dbReference type="ARBA" id="ARBA00022679"/>
    </source>
</evidence>
<evidence type="ECO:0000256" key="7">
    <source>
        <dbReference type="ARBA" id="ARBA00022989"/>
    </source>
</evidence>
<evidence type="ECO:0000256" key="5">
    <source>
        <dbReference type="ARBA" id="ARBA00022692"/>
    </source>
</evidence>
<gene>
    <name evidence="15" type="primary">cls</name>
    <name evidence="15" type="ORF">E5Z56_04430</name>
</gene>
<dbReference type="InterPro" id="IPR022924">
    <property type="entry name" value="Cardiolipin_synthase"/>
</dbReference>
<dbReference type="GO" id="GO:0005886">
    <property type="term" value="C:plasma membrane"/>
    <property type="evidence" value="ECO:0007669"/>
    <property type="project" value="UniProtKB-SubCell"/>
</dbReference>
<evidence type="ECO:0000256" key="2">
    <source>
        <dbReference type="ARBA" id="ARBA00022475"/>
    </source>
</evidence>
<evidence type="ECO:0000256" key="6">
    <source>
        <dbReference type="ARBA" id="ARBA00022737"/>
    </source>
</evidence>
<keyword evidence="7 13" id="KW-1133">Transmembrane helix</keyword>
<feature type="domain" description="PLD phosphodiesterase" evidence="14">
    <location>
        <begin position="242"/>
        <end position="269"/>
    </location>
</feature>
<keyword evidence="5 13" id="KW-0812">Transmembrane</keyword>
<evidence type="ECO:0000256" key="12">
    <source>
        <dbReference type="NCBIfam" id="TIGR04265"/>
    </source>
</evidence>
<accession>A0A4P8XUD8</accession>